<dbReference type="EMBL" id="CAUWAG010000011">
    <property type="protein sequence ID" value="CAJ2508412.1"/>
    <property type="molecule type" value="Genomic_DNA"/>
</dbReference>
<feature type="compositionally biased region" description="Polar residues" evidence="1">
    <location>
        <begin position="99"/>
        <end position="108"/>
    </location>
</feature>
<accession>A0AAI8VPN8</accession>
<dbReference type="AlphaFoldDB" id="A0AAI8VPN8"/>
<protein>
    <submittedName>
        <fullName evidence="2">Uu.00g134380.m01.CDS01</fullName>
    </submittedName>
</protein>
<feature type="region of interest" description="Disordered" evidence="1">
    <location>
        <begin position="99"/>
        <end position="118"/>
    </location>
</feature>
<evidence type="ECO:0000256" key="1">
    <source>
        <dbReference type="SAM" id="MobiDB-lite"/>
    </source>
</evidence>
<evidence type="ECO:0000313" key="3">
    <source>
        <dbReference type="Proteomes" id="UP001295740"/>
    </source>
</evidence>
<gene>
    <name evidence="2" type="ORF">KHLLAP_LOCUS8880</name>
</gene>
<name>A0AAI8VPN8_9PEZI</name>
<organism evidence="2 3">
    <name type="scientific">Anthostomella pinea</name>
    <dbReference type="NCBI Taxonomy" id="933095"/>
    <lineage>
        <taxon>Eukaryota</taxon>
        <taxon>Fungi</taxon>
        <taxon>Dikarya</taxon>
        <taxon>Ascomycota</taxon>
        <taxon>Pezizomycotina</taxon>
        <taxon>Sordariomycetes</taxon>
        <taxon>Xylariomycetidae</taxon>
        <taxon>Xylariales</taxon>
        <taxon>Xylariaceae</taxon>
        <taxon>Anthostomella</taxon>
    </lineage>
</organism>
<proteinExistence type="predicted"/>
<dbReference type="Proteomes" id="UP001295740">
    <property type="component" value="Unassembled WGS sequence"/>
</dbReference>
<sequence length="301" mass="33239">MCKVQLMLCALHGRAIHGMELRRCQPLVDKGYNQQSGVYGVNTLILSQDEGCEGFTFPDPPVIIPRYPPFQPDTVDDVPFPYDSIDIVITGLCVGPSQNRIENSTTPGNDGGKGKGEEVIDDASSLEGIEWGSFRLQQLRRSMWWRFLCPLAGQKSLTDWRGRSASPAGSPRTPSLPPNRGLGWWLVCAKLAQLRAALDDLNRKRADAYELGYMGFSLDDQGTGTSICTLVLVVDSTWCSCSSTEGSDGNQHTDGTRYMVTTGSCPRHSNSSTCRLTWQFTCGVSMNRCSRRLLRKEKTIT</sequence>
<evidence type="ECO:0000313" key="2">
    <source>
        <dbReference type="EMBL" id="CAJ2508412.1"/>
    </source>
</evidence>
<reference evidence="2" key="1">
    <citation type="submission" date="2023-10" db="EMBL/GenBank/DDBJ databases">
        <authorList>
            <person name="Hackl T."/>
        </authorList>
    </citation>
    <scope>NUCLEOTIDE SEQUENCE</scope>
</reference>
<comment type="caution">
    <text evidence="2">The sequence shown here is derived from an EMBL/GenBank/DDBJ whole genome shotgun (WGS) entry which is preliminary data.</text>
</comment>
<keyword evidence="3" id="KW-1185">Reference proteome</keyword>